<evidence type="ECO:0000256" key="3">
    <source>
        <dbReference type="SAM" id="SignalP"/>
    </source>
</evidence>
<dbReference type="SUPFAM" id="SSF69360">
    <property type="entry name" value="Cell wall binding repeat"/>
    <property type="match status" value="1"/>
</dbReference>
<dbReference type="GO" id="GO:0030288">
    <property type="term" value="C:outer membrane-bounded periplasmic space"/>
    <property type="evidence" value="ECO:0007669"/>
    <property type="project" value="TreeGrafter"/>
</dbReference>
<dbReference type="GO" id="GO:0008745">
    <property type="term" value="F:N-acetylmuramoyl-L-alanine amidase activity"/>
    <property type="evidence" value="ECO:0007669"/>
    <property type="project" value="UniProtKB-EC"/>
</dbReference>
<dbReference type="Pfam" id="PF19127">
    <property type="entry name" value="Choline_bind_3"/>
    <property type="match status" value="1"/>
</dbReference>
<dbReference type="InterPro" id="IPR002508">
    <property type="entry name" value="MurNAc-LAA_cat"/>
</dbReference>
<keyword evidence="1" id="KW-0677">Repeat</keyword>
<dbReference type="InterPro" id="IPR018337">
    <property type="entry name" value="Cell_wall/Cho-bd_repeat"/>
</dbReference>
<comment type="caution">
    <text evidence="5">The sequence shown here is derived from an EMBL/GenBank/DDBJ whole genome shotgun (WGS) entry which is preliminary data.</text>
</comment>
<dbReference type="PANTHER" id="PTHR30404">
    <property type="entry name" value="N-ACETYLMURAMOYL-L-ALANINE AMIDASE"/>
    <property type="match status" value="1"/>
</dbReference>
<evidence type="ECO:0000313" key="6">
    <source>
        <dbReference type="Proteomes" id="UP000823842"/>
    </source>
</evidence>
<reference evidence="5" key="1">
    <citation type="journal article" date="2021" name="PeerJ">
        <title>Extensive microbial diversity within the chicken gut microbiome revealed by metagenomics and culture.</title>
        <authorList>
            <person name="Gilroy R."/>
            <person name="Ravi A."/>
            <person name="Getino M."/>
            <person name="Pursley I."/>
            <person name="Horton D.L."/>
            <person name="Alikhan N.F."/>
            <person name="Baker D."/>
            <person name="Gharbi K."/>
            <person name="Hall N."/>
            <person name="Watson M."/>
            <person name="Adriaenssens E.M."/>
            <person name="Foster-Nyarko E."/>
            <person name="Jarju S."/>
            <person name="Secka A."/>
            <person name="Antonio M."/>
            <person name="Oren A."/>
            <person name="Chaudhuri R.R."/>
            <person name="La Ragione R."/>
            <person name="Hildebrand F."/>
            <person name="Pallen M.J."/>
        </authorList>
    </citation>
    <scope>NUCLEOTIDE SEQUENCE</scope>
    <source>
        <strain evidence="5">ChiSjej1B19-5720</strain>
    </source>
</reference>
<evidence type="ECO:0000313" key="5">
    <source>
        <dbReference type="EMBL" id="HJB29401.1"/>
    </source>
</evidence>
<dbReference type="InterPro" id="IPR050695">
    <property type="entry name" value="N-acetylmuramoyl_amidase_3"/>
</dbReference>
<feature type="domain" description="MurNAc-LAA" evidence="4">
    <location>
        <begin position="102"/>
        <end position="241"/>
    </location>
</feature>
<evidence type="ECO:0000256" key="2">
    <source>
        <dbReference type="ARBA" id="ARBA00022801"/>
    </source>
</evidence>
<dbReference type="Gene3D" id="2.10.270.10">
    <property type="entry name" value="Cholin Binding"/>
    <property type="match status" value="3"/>
</dbReference>
<reference evidence="5" key="2">
    <citation type="submission" date="2021-04" db="EMBL/GenBank/DDBJ databases">
        <authorList>
            <person name="Gilroy R."/>
        </authorList>
    </citation>
    <scope>NUCLEOTIDE SEQUENCE</scope>
    <source>
        <strain evidence="5">ChiSjej1B19-5720</strain>
    </source>
</reference>
<dbReference type="SUPFAM" id="SSF53187">
    <property type="entry name" value="Zn-dependent exopeptidases"/>
    <property type="match status" value="1"/>
</dbReference>
<feature type="chain" id="PRO_5038735132" evidence="3">
    <location>
        <begin position="28"/>
        <end position="501"/>
    </location>
</feature>
<dbReference type="AlphaFoldDB" id="A0A9D2RX59"/>
<evidence type="ECO:0000256" key="1">
    <source>
        <dbReference type="ARBA" id="ARBA00022737"/>
    </source>
</evidence>
<dbReference type="CDD" id="cd02696">
    <property type="entry name" value="MurNAc-LAA"/>
    <property type="match status" value="1"/>
</dbReference>
<dbReference type="Pfam" id="PF01520">
    <property type="entry name" value="Amidase_3"/>
    <property type="match status" value="1"/>
</dbReference>
<feature type="signal peptide" evidence="3">
    <location>
        <begin position="1"/>
        <end position="27"/>
    </location>
</feature>
<name>A0A9D2RX59_9FIRM</name>
<accession>A0A9D2RX59</accession>
<dbReference type="EMBL" id="DWYZ01000213">
    <property type="protein sequence ID" value="HJB29401.1"/>
    <property type="molecule type" value="Genomic_DNA"/>
</dbReference>
<dbReference type="EC" id="3.5.1.28" evidence="5"/>
<keyword evidence="3" id="KW-0732">Signal</keyword>
<sequence>MKKKKWIILLAAAAGLAGIFGGFAAFAAQKAPAVKKHVVVLDPGHGGGETGAWARHNGVLYKEEEINWKISNYTMQELAKHGDIEVHLTRSYQERLGLRARVQRAKDYGADLLVSQHINSVANPSAKGASVMISKGTYRPYLSQKEKLFGSYVMEELGKLGIYQRFPETGGMEYRMTENNSRYPNGALRDYYGIVASSVEMDLPGVIIEHAFISNASDVKNFLSSDAKLRRLAAADARAIVRYCDQLPDEPVDDGQDTSGKNGWYKENGDYYYYENDEKIKNKLLFLKPGIYFVGPDGKRQYGWQEFQGKQYFFKDDGIAHCNWMNDNGTWYYFDITYGFMYKDTAMVSASGDVYLLGADGKRLKGWCTFKGKQYYVGSQGYALRGMKKVNGKYYYFHPSKAYLYKNKKITMKNGDIYYVDQNGVRYNKGFKTLKTLKTNGKTQTYFFQINGKARKGWMKLNGKWYYFTSKAGVMLKNCKVTNSQGQTYKFNSQGICTNRR</sequence>
<dbReference type="SMART" id="SM00646">
    <property type="entry name" value="Ami_3"/>
    <property type="match status" value="1"/>
</dbReference>
<proteinExistence type="predicted"/>
<dbReference type="Gene3D" id="3.40.630.40">
    <property type="entry name" value="Zn-dependent exopeptidases"/>
    <property type="match status" value="1"/>
</dbReference>
<protein>
    <submittedName>
        <fullName evidence="5">N-acetylmuramoyl-L-alanine amidase</fullName>
        <ecNumber evidence="5">3.5.1.28</ecNumber>
    </submittedName>
</protein>
<keyword evidence="2 5" id="KW-0378">Hydrolase</keyword>
<organism evidence="5 6">
    <name type="scientific">Candidatus Blautia faecavium</name>
    <dbReference type="NCBI Taxonomy" id="2838487"/>
    <lineage>
        <taxon>Bacteria</taxon>
        <taxon>Bacillati</taxon>
        <taxon>Bacillota</taxon>
        <taxon>Clostridia</taxon>
        <taxon>Lachnospirales</taxon>
        <taxon>Lachnospiraceae</taxon>
        <taxon>Blautia</taxon>
    </lineage>
</organism>
<dbReference type="PANTHER" id="PTHR30404:SF0">
    <property type="entry name" value="N-ACETYLMURAMOYL-L-ALANINE AMIDASE AMIC"/>
    <property type="match status" value="1"/>
</dbReference>
<dbReference type="Proteomes" id="UP000823842">
    <property type="component" value="Unassembled WGS sequence"/>
</dbReference>
<dbReference type="Pfam" id="PF01473">
    <property type="entry name" value="Choline_bind_1"/>
    <property type="match status" value="1"/>
</dbReference>
<gene>
    <name evidence="5" type="ORF">IAA06_11490</name>
</gene>
<evidence type="ECO:0000259" key="4">
    <source>
        <dbReference type="SMART" id="SM00646"/>
    </source>
</evidence>
<dbReference type="GO" id="GO:0009253">
    <property type="term" value="P:peptidoglycan catabolic process"/>
    <property type="evidence" value="ECO:0007669"/>
    <property type="project" value="InterPro"/>
</dbReference>